<dbReference type="EMBL" id="CM000833">
    <property type="protein sequence ID" value="EET05613.1"/>
    <property type="molecule type" value="Genomic_DNA"/>
</dbReference>
<protein>
    <submittedName>
        <fullName evidence="1">Uncharacterized protein</fullName>
    </submittedName>
</protein>
<organism evidence="1">
    <name type="scientific">Burkholderia pseudomallei 1710a</name>
    <dbReference type="NCBI Taxonomy" id="320371"/>
    <lineage>
        <taxon>Bacteria</taxon>
        <taxon>Pseudomonadati</taxon>
        <taxon>Pseudomonadota</taxon>
        <taxon>Betaproteobacteria</taxon>
        <taxon>Burkholderiales</taxon>
        <taxon>Burkholderiaceae</taxon>
        <taxon>Burkholderia</taxon>
        <taxon>pseudomallei group</taxon>
    </lineage>
</organism>
<proteinExistence type="predicted"/>
<name>A0A0E1VXH5_BURPE</name>
<sequence length="44" mass="4694">MKQTAARAVAACAAFLRTAFRPETTVEYDDDRYAVGAADSIAQA</sequence>
<gene>
    <name evidence="1" type="ORF">BURPS1710A_A1633</name>
</gene>
<reference evidence="1" key="1">
    <citation type="submission" date="2009-05" db="EMBL/GenBank/DDBJ databases">
        <authorList>
            <person name="Harkins D.M."/>
            <person name="DeShazer D."/>
            <person name="Woods D.E."/>
            <person name="Brinkac L.M."/>
            <person name="Brown K.A."/>
            <person name="Hung G.C."/>
            <person name="Tuanyok A."/>
            <person name="Zhang B."/>
            <person name="Nierman W.C."/>
        </authorList>
    </citation>
    <scope>NUCLEOTIDE SEQUENCE [LARGE SCALE GENOMIC DNA]</scope>
    <source>
        <strain evidence="1">1710a</strain>
    </source>
</reference>
<dbReference type="AlphaFoldDB" id="A0A0E1VXH5"/>
<evidence type="ECO:0000313" key="1">
    <source>
        <dbReference type="EMBL" id="EET05613.1"/>
    </source>
</evidence>
<dbReference type="HOGENOM" id="CLU_3213518_0_0_4"/>
<dbReference type="Proteomes" id="UP000001812">
    <property type="component" value="Chromosome II"/>
</dbReference>
<accession>A0A0E1VXH5</accession>